<reference evidence="12 13" key="1">
    <citation type="submission" date="2017-08" db="EMBL/GenBank/DDBJ databases">
        <title>Reclassification of Bisgaard taxon 37 and 44.</title>
        <authorList>
            <person name="Christensen H."/>
        </authorList>
    </citation>
    <scope>NUCLEOTIDE SEQUENCE [LARGE SCALE GENOMIC DNA]</scope>
    <source>
        <strain evidence="12 13">EEAB3T1</strain>
    </source>
</reference>
<dbReference type="Proteomes" id="UP000265964">
    <property type="component" value="Unassembled WGS sequence"/>
</dbReference>
<keyword evidence="5" id="KW-0444">Lipid biosynthesis</keyword>
<comment type="similarity">
    <text evidence="2">Belongs to the LpxB family.</text>
</comment>
<comment type="function">
    <text evidence="1">Condensation of UDP-2,3-diacylglucosamine and 2,3-diacylglucosamine-1-phosphate to form lipid A disaccharide, a precursor of lipid A, a phosphorylated glycolipid that anchors the lipopolysaccharide to the outer membrane of the cell.</text>
</comment>
<dbReference type="EC" id="2.4.1.182" evidence="3"/>
<evidence type="ECO:0000256" key="10">
    <source>
        <dbReference type="ARBA" id="ARBA00048975"/>
    </source>
</evidence>
<dbReference type="OrthoDB" id="9801642at2"/>
<dbReference type="GO" id="GO:0016020">
    <property type="term" value="C:membrane"/>
    <property type="evidence" value="ECO:0007669"/>
    <property type="project" value="GOC"/>
</dbReference>
<evidence type="ECO:0000256" key="4">
    <source>
        <dbReference type="ARBA" id="ARBA00020902"/>
    </source>
</evidence>
<dbReference type="RefSeq" id="WP_119534766.1">
    <property type="nucleotide sequence ID" value="NZ_NRJF01000116.1"/>
</dbReference>
<evidence type="ECO:0000313" key="13">
    <source>
        <dbReference type="Proteomes" id="UP000265964"/>
    </source>
</evidence>
<comment type="caution">
    <text evidence="12">The sequence shown here is derived from an EMBL/GenBank/DDBJ whole genome shotgun (WGS) entry which is preliminary data.</text>
</comment>
<dbReference type="GO" id="GO:0005543">
    <property type="term" value="F:phospholipid binding"/>
    <property type="evidence" value="ECO:0007669"/>
    <property type="project" value="TreeGrafter"/>
</dbReference>
<keyword evidence="8" id="KW-0808">Transferase</keyword>
<protein>
    <recommendedName>
        <fullName evidence="4">Lipid-A-disaccharide synthase</fullName>
        <ecNumber evidence="3">2.4.1.182</ecNumber>
    </recommendedName>
</protein>
<keyword evidence="9" id="KW-0443">Lipid metabolism</keyword>
<keyword evidence="6" id="KW-0441">Lipid A biosynthesis</keyword>
<dbReference type="GO" id="GO:0008915">
    <property type="term" value="F:lipid-A-disaccharide synthase activity"/>
    <property type="evidence" value="ECO:0007669"/>
    <property type="project" value="UniProtKB-EC"/>
</dbReference>
<evidence type="ECO:0000256" key="7">
    <source>
        <dbReference type="ARBA" id="ARBA00022676"/>
    </source>
</evidence>
<dbReference type="AlphaFoldDB" id="A0A3A1Y9W8"/>
<proteinExistence type="inferred from homology"/>
<organism evidence="12 13">
    <name type="scientific">Psittacicella gerlachiana</name>
    <dbReference type="NCBI Taxonomy" id="2028574"/>
    <lineage>
        <taxon>Bacteria</taxon>
        <taxon>Pseudomonadati</taxon>
        <taxon>Pseudomonadota</taxon>
        <taxon>Gammaproteobacteria</taxon>
        <taxon>Pasteurellales</taxon>
        <taxon>Psittacicellaceae</taxon>
        <taxon>Psittacicella</taxon>
    </lineage>
</organism>
<feature type="region of interest" description="Disordered" evidence="11">
    <location>
        <begin position="230"/>
        <end position="278"/>
    </location>
</feature>
<dbReference type="GO" id="GO:0009245">
    <property type="term" value="P:lipid A biosynthetic process"/>
    <property type="evidence" value="ECO:0007669"/>
    <property type="project" value="UniProtKB-KW"/>
</dbReference>
<comment type="catalytic activity">
    <reaction evidence="10">
        <text>a lipid X + a UDP-2-N,3-O-bis[(3R)-3-hydroxyacyl]-alpha-D-glucosamine = a lipid A disaccharide + UDP + H(+)</text>
        <dbReference type="Rhea" id="RHEA:67828"/>
        <dbReference type="ChEBI" id="CHEBI:15378"/>
        <dbReference type="ChEBI" id="CHEBI:58223"/>
        <dbReference type="ChEBI" id="CHEBI:137748"/>
        <dbReference type="ChEBI" id="CHEBI:176338"/>
        <dbReference type="ChEBI" id="CHEBI:176343"/>
        <dbReference type="EC" id="2.4.1.182"/>
    </reaction>
</comment>
<evidence type="ECO:0000256" key="1">
    <source>
        <dbReference type="ARBA" id="ARBA00002056"/>
    </source>
</evidence>
<keyword evidence="13" id="KW-1185">Reference proteome</keyword>
<evidence type="ECO:0000256" key="3">
    <source>
        <dbReference type="ARBA" id="ARBA00012687"/>
    </source>
</evidence>
<evidence type="ECO:0000256" key="9">
    <source>
        <dbReference type="ARBA" id="ARBA00023098"/>
    </source>
</evidence>
<dbReference type="PANTHER" id="PTHR30372:SF4">
    <property type="entry name" value="LIPID-A-DISACCHARIDE SYNTHASE, MITOCHONDRIAL-RELATED"/>
    <property type="match status" value="1"/>
</dbReference>
<gene>
    <name evidence="12" type="ORF">CKF59_04420</name>
</gene>
<evidence type="ECO:0000256" key="5">
    <source>
        <dbReference type="ARBA" id="ARBA00022516"/>
    </source>
</evidence>
<evidence type="ECO:0000256" key="11">
    <source>
        <dbReference type="SAM" id="MobiDB-lite"/>
    </source>
</evidence>
<name>A0A3A1Y9W8_9GAMM</name>
<sequence>MLTPLPNSGDLQKYLEQIPPHTKICIVAGEVSGDQLGAGLVAKLKSYRPDLQFVGIGGDLMREQGVETWYDISDLSYFGVVDVVLSLPKILRVISRTKALLKESQAQMYIGIDNPDFNLRLETYAKTELKIKTIQYVSPSVWAWRQGRVETIKQACDLVLCLLPFEKEFFDRHQQAATFVGHRLANKLGENLQQDAKVYEKLLIEASQQQLFALTGGKISVSQAKRLMEANQKQAEQKPEASLIEATSTDSTPQETSVPASASKVEASNSSLPPETSKNNLILQHGQASINKELDDLVLGIDGNYYLTLTPEQVKYLQTQNNLAAKANSTQVRATAEAKTKAEKTATKTSLDLETDFLNQGKKIQAFVASLPSAQQAQQELALAQVYNPQQQACEPESQELRIAVLPGSRTSEVELIFAWYLSGIRHAIAQGLLPKTVELLVPIAKDKLKDDLLTIAADYPDLNLKFVDGHAHQVLQTSAFALVSSGTATLDTLLCHTPMLVGYRLSSLNFFLAKRLIKVPYISLANVIMENEIAKELIQDDLTPENISEQIKSLLNFDYNQQIRLIYFLEHLALQKDSDTLAAQATLALLAQN</sequence>
<dbReference type="InterPro" id="IPR003835">
    <property type="entry name" value="Glyco_trans_19"/>
</dbReference>
<feature type="compositionally biased region" description="Polar residues" evidence="11">
    <location>
        <begin position="245"/>
        <end position="278"/>
    </location>
</feature>
<evidence type="ECO:0000256" key="8">
    <source>
        <dbReference type="ARBA" id="ARBA00022679"/>
    </source>
</evidence>
<dbReference type="EMBL" id="NRJF01000116">
    <property type="protein sequence ID" value="RIY34952.1"/>
    <property type="molecule type" value="Genomic_DNA"/>
</dbReference>
<dbReference type="PANTHER" id="PTHR30372">
    <property type="entry name" value="LIPID-A-DISACCHARIDE SYNTHASE"/>
    <property type="match status" value="1"/>
</dbReference>
<keyword evidence="7" id="KW-0328">Glycosyltransferase</keyword>
<evidence type="ECO:0000256" key="6">
    <source>
        <dbReference type="ARBA" id="ARBA00022556"/>
    </source>
</evidence>
<evidence type="ECO:0000256" key="2">
    <source>
        <dbReference type="ARBA" id="ARBA00007868"/>
    </source>
</evidence>
<evidence type="ECO:0000313" key="12">
    <source>
        <dbReference type="EMBL" id="RIY34952.1"/>
    </source>
</evidence>
<dbReference type="Pfam" id="PF02684">
    <property type="entry name" value="LpxB"/>
    <property type="match status" value="2"/>
</dbReference>
<dbReference type="SUPFAM" id="SSF53756">
    <property type="entry name" value="UDP-Glycosyltransferase/glycogen phosphorylase"/>
    <property type="match status" value="1"/>
</dbReference>
<accession>A0A3A1Y9W8</accession>